<comment type="caution">
    <text evidence="2">The sequence shown here is derived from an EMBL/GenBank/DDBJ whole genome shotgun (WGS) entry which is preliminary data.</text>
</comment>
<evidence type="ECO:0000313" key="3">
    <source>
        <dbReference type="Proteomes" id="UP000319927"/>
    </source>
</evidence>
<feature type="compositionally biased region" description="Basic and acidic residues" evidence="1">
    <location>
        <begin position="96"/>
        <end position="109"/>
    </location>
</feature>
<gene>
    <name evidence="2" type="ORF">FHX75_121941</name>
</gene>
<feature type="compositionally biased region" description="Low complexity" evidence="1">
    <location>
        <begin position="140"/>
        <end position="156"/>
    </location>
</feature>
<name>A0A561WHN1_9ACTN</name>
<dbReference type="Proteomes" id="UP000319927">
    <property type="component" value="Unassembled WGS sequence"/>
</dbReference>
<feature type="compositionally biased region" description="Basic residues" evidence="1">
    <location>
        <begin position="39"/>
        <end position="64"/>
    </location>
</feature>
<evidence type="ECO:0000256" key="1">
    <source>
        <dbReference type="SAM" id="MobiDB-lite"/>
    </source>
</evidence>
<feature type="compositionally biased region" description="Low complexity" evidence="1">
    <location>
        <begin position="168"/>
        <end position="180"/>
    </location>
</feature>
<feature type="compositionally biased region" description="Basic residues" evidence="1">
    <location>
        <begin position="157"/>
        <end position="167"/>
    </location>
</feature>
<protein>
    <submittedName>
        <fullName evidence="2">Uncharacterized protein</fullName>
    </submittedName>
</protein>
<reference evidence="2 3" key="1">
    <citation type="submission" date="2019-06" db="EMBL/GenBank/DDBJ databases">
        <title>Sequencing the genomes of 1000 actinobacteria strains.</title>
        <authorList>
            <person name="Klenk H.-P."/>
        </authorList>
    </citation>
    <scope>NUCLEOTIDE SEQUENCE [LARGE SCALE GENOMIC DNA]</scope>
    <source>
        <strain evidence="2 3">DSM 102131</strain>
    </source>
</reference>
<dbReference type="EMBL" id="VIXA01000002">
    <property type="protein sequence ID" value="TWG23389.1"/>
    <property type="molecule type" value="Genomic_DNA"/>
</dbReference>
<proteinExistence type="predicted"/>
<evidence type="ECO:0000313" key="2">
    <source>
        <dbReference type="EMBL" id="TWG23389.1"/>
    </source>
</evidence>
<feature type="compositionally biased region" description="Low complexity" evidence="1">
    <location>
        <begin position="117"/>
        <end position="132"/>
    </location>
</feature>
<feature type="region of interest" description="Disordered" evidence="1">
    <location>
        <begin position="1"/>
        <end position="251"/>
    </location>
</feature>
<feature type="compositionally biased region" description="Low complexity" evidence="1">
    <location>
        <begin position="14"/>
        <end position="35"/>
    </location>
</feature>
<feature type="compositionally biased region" description="Low complexity" evidence="1">
    <location>
        <begin position="65"/>
        <end position="78"/>
    </location>
</feature>
<accession>A0A561WHN1</accession>
<sequence length="251" mass="27156">MAAGTRGRRRAADSRTAGRATGTRPVASRRAAYPVRPDRRARRRKRRRERRRARRVRRAARRGASRAGVRPAEPAAGRPRPRWRSRRALTRPEMWPGRRGEPAASRERSTGPPTGPAPSRAAARPAGPAASRWTGREAVGRSGPPGRGRPSGSTARPGRRATARRPAVRAATARARTGRTWLLRNARGNGTNGPPEGRAGSAERLSYRGRARNPVGPRGPGERRAGLSGGRPLPADRSISVIVYPTSAHAR</sequence>
<feature type="compositionally biased region" description="Basic residues" evidence="1">
    <location>
        <begin position="79"/>
        <end position="89"/>
    </location>
</feature>
<dbReference type="AlphaFoldDB" id="A0A561WHN1"/>
<organism evidence="2 3">
    <name type="scientific">Micromonospora palomenae</name>
    <dbReference type="NCBI Taxonomy" id="1461247"/>
    <lineage>
        <taxon>Bacteria</taxon>
        <taxon>Bacillati</taxon>
        <taxon>Actinomycetota</taxon>
        <taxon>Actinomycetes</taxon>
        <taxon>Micromonosporales</taxon>
        <taxon>Micromonosporaceae</taxon>
        <taxon>Micromonospora</taxon>
    </lineage>
</organism>
<keyword evidence="3" id="KW-1185">Reference proteome</keyword>